<feature type="region of interest" description="Disordered" evidence="1">
    <location>
        <begin position="140"/>
        <end position="273"/>
    </location>
</feature>
<evidence type="ECO:0000313" key="2">
    <source>
        <dbReference type="EMBL" id="KAK1749547.1"/>
    </source>
</evidence>
<keyword evidence="3" id="KW-1185">Reference proteome</keyword>
<accession>A0AAJ0F125</accession>
<dbReference type="Proteomes" id="UP001239445">
    <property type="component" value="Unassembled WGS sequence"/>
</dbReference>
<evidence type="ECO:0000256" key="1">
    <source>
        <dbReference type="SAM" id="MobiDB-lite"/>
    </source>
</evidence>
<dbReference type="EMBL" id="MU839856">
    <property type="protein sequence ID" value="KAK1749547.1"/>
    <property type="molecule type" value="Genomic_DNA"/>
</dbReference>
<sequence>MATLTITQPQDVRHVVSAALDLDDFMVSIRVRSGGCWRTVLSQLCDIVDELDKCTAPQSAHVGEIGAGNGPSLPRLSSANPFLLETPAGHTNPFHANNVNPIDVGHEKIQRSSNSHFQDLSFRASIPARQASAVTVVSTPPRTYASSPDYFQDALGPGSHDNPPPYCTTRSLHNHLPSGGVNDWSTPQRSHSDTAKSTRGGMYGRASTPHSPFVSSESTKVSASPLPNRGGVPTTPARPASPEFPFPPPSTSGSSRSSKPHTQAYSPDNAFQPRKFRRAASSIIATPTTAKAIPPPGFMSDVAPLPDFNKQMGRGSDAVDGLGKQFERFGF</sequence>
<reference evidence="2" key="1">
    <citation type="submission" date="2023-06" db="EMBL/GenBank/DDBJ databases">
        <title>Genome-scale phylogeny and comparative genomics of the fungal order Sordariales.</title>
        <authorList>
            <consortium name="Lawrence Berkeley National Laboratory"/>
            <person name="Hensen N."/>
            <person name="Bonometti L."/>
            <person name="Westerberg I."/>
            <person name="Brannstrom I.O."/>
            <person name="Guillou S."/>
            <person name="Cros-Aarteil S."/>
            <person name="Calhoun S."/>
            <person name="Haridas S."/>
            <person name="Kuo A."/>
            <person name="Mondo S."/>
            <person name="Pangilinan J."/>
            <person name="Riley R."/>
            <person name="Labutti K."/>
            <person name="Andreopoulos B."/>
            <person name="Lipzen A."/>
            <person name="Chen C."/>
            <person name="Yanf M."/>
            <person name="Daum C."/>
            <person name="Ng V."/>
            <person name="Clum A."/>
            <person name="Steindorff A."/>
            <person name="Ohm R."/>
            <person name="Martin F."/>
            <person name="Silar P."/>
            <person name="Natvig D."/>
            <person name="Lalanne C."/>
            <person name="Gautier V."/>
            <person name="Ament-Velasquez S.L."/>
            <person name="Kruys A."/>
            <person name="Hutchinson M.I."/>
            <person name="Powell A.J."/>
            <person name="Barry K."/>
            <person name="Miller A.N."/>
            <person name="Grigoriev I.V."/>
            <person name="Debuchy R."/>
            <person name="Gladieux P."/>
            <person name="Thoren M.H."/>
            <person name="Johannesson H."/>
        </authorList>
    </citation>
    <scope>NUCLEOTIDE SEQUENCE</scope>
    <source>
        <strain evidence="2">PSN4</strain>
    </source>
</reference>
<organism evidence="2 3">
    <name type="scientific">Echria macrotheca</name>
    <dbReference type="NCBI Taxonomy" id="438768"/>
    <lineage>
        <taxon>Eukaryota</taxon>
        <taxon>Fungi</taxon>
        <taxon>Dikarya</taxon>
        <taxon>Ascomycota</taxon>
        <taxon>Pezizomycotina</taxon>
        <taxon>Sordariomycetes</taxon>
        <taxon>Sordariomycetidae</taxon>
        <taxon>Sordariales</taxon>
        <taxon>Schizotheciaceae</taxon>
        <taxon>Echria</taxon>
    </lineage>
</organism>
<feature type="compositionally biased region" description="Polar residues" evidence="1">
    <location>
        <begin position="208"/>
        <end position="222"/>
    </location>
</feature>
<comment type="caution">
    <text evidence="2">The sequence shown here is derived from an EMBL/GenBank/DDBJ whole genome shotgun (WGS) entry which is preliminary data.</text>
</comment>
<name>A0AAJ0F125_9PEZI</name>
<protein>
    <submittedName>
        <fullName evidence="2">Uncharacterized protein</fullName>
    </submittedName>
</protein>
<gene>
    <name evidence="2" type="ORF">QBC47DRAFT_441631</name>
</gene>
<feature type="region of interest" description="Disordered" evidence="1">
    <location>
        <begin position="286"/>
        <end position="319"/>
    </location>
</feature>
<dbReference type="AlphaFoldDB" id="A0AAJ0F125"/>
<proteinExistence type="predicted"/>
<evidence type="ECO:0000313" key="3">
    <source>
        <dbReference type="Proteomes" id="UP001239445"/>
    </source>
</evidence>